<keyword evidence="1" id="KW-0175">Coiled coil</keyword>
<feature type="compositionally biased region" description="Acidic residues" evidence="2">
    <location>
        <begin position="175"/>
        <end position="210"/>
    </location>
</feature>
<evidence type="ECO:0000313" key="3">
    <source>
        <dbReference type="EMBL" id="KAK7682186.1"/>
    </source>
</evidence>
<dbReference type="AlphaFoldDB" id="A0AAW0FXU2"/>
<evidence type="ECO:0000256" key="1">
    <source>
        <dbReference type="SAM" id="Coils"/>
    </source>
</evidence>
<feature type="region of interest" description="Disordered" evidence="2">
    <location>
        <begin position="577"/>
        <end position="654"/>
    </location>
</feature>
<gene>
    <name evidence="3" type="ORF">QCA50_014773</name>
</gene>
<reference evidence="3 4" key="1">
    <citation type="submission" date="2022-09" db="EMBL/GenBank/DDBJ databases">
        <authorList>
            <person name="Palmer J.M."/>
        </authorList>
    </citation>
    <scope>NUCLEOTIDE SEQUENCE [LARGE SCALE GENOMIC DNA]</scope>
    <source>
        <strain evidence="3 4">DSM 7382</strain>
    </source>
</reference>
<feature type="compositionally biased region" description="Polar residues" evidence="2">
    <location>
        <begin position="545"/>
        <end position="558"/>
    </location>
</feature>
<evidence type="ECO:0000313" key="4">
    <source>
        <dbReference type="Proteomes" id="UP001385951"/>
    </source>
</evidence>
<name>A0AAW0FXU2_9APHY</name>
<feature type="compositionally biased region" description="Basic and acidic residues" evidence="2">
    <location>
        <begin position="589"/>
        <end position="600"/>
    </location>
</feature>
<proteinExistence type="predicted"/>
<feature type="coiled-coil region" evidence="1">
    <location>
        <begin position="399"/>
        <end position="433"/>
    </location>
</feature>
<dbReference type="EMBL" id="JASBNA010000037">
    <property type="protein sequence ID" value="KAK7682186.1"/>
    <property type="molecule type" value="Genomic_DNA"/>
</dbReference>
<protein>
    <submittedName>
        <fullName evidence="3">Uncharacterized protein</fullName>
    </submittedName>
</protein>
<feature type="region of interest" description="Disordered" evidence="2">
    <location>
        <begin position="537"/>
        <end position="558"/>
    </location>
</feature>
<evidence type="ECO:0000256" key="2">
    <source>
        <dbReference type="SAM" id="MobiDB-lite"/>
    </source>
</evidence>
<feature type="compositionally biased region" description="Low complexity" evidence="2">
    <location>
        <begin position="703"/>
        <end position="713"/>
    </location>
</feature>
<feature type="coiled-coil region" evidence="1">
    <location>
        <begin position="460"/>
        <end position="487"/>
    </location>
</feature>
<accession>A0AAW0FXU2</accession>
<feature type="compositionally biased region" description="Polar residues" evidence="2">
    <location>
        <begin position="678"/>
        <end position="698"/>
    </location>
</feature>
<keyword evidence="4" id="KW-1185">Reference proteome</keyword>
<sequence>MQGSPMEIQPRRIENIHFGQGMPHGVKAHHFNKQRLADEKKRVKIIQKDMEEEHWQFFWYGLSYQDAEQAYRFLMSKDPEEIALVENAQWDITDSLTEHDLELVDQYYERLTRVWPNDDFVAYDMLDLIPLIPHLVPLLPTGQNPELRAPPQSYGTTKEQWMEEMKQELGLIDGPEEEGDVESELEELQQDGEVEGDAHDDDDDVEEAEHLEDSTFGSSGNHTEEEVDEIVEDEEGFGADEPHSAQESPVVIERQASSGRGSIYDMPTRVDAHALSEDDAMEVDEDVPPQLIETLAGLGGSKTKGASNATREKERREVLTKVSVQFSHHVQAIDMYGQHIKVTVITQGVSGDTHIAGVPRSDAMNVESPPHTPHRETEPMDFLSPIQRELQRPGSTLTTASAEQINEAMRSRLEELNARLAALEQQAALQSSTDMVELVQETRRWFEDAKNSLPNTMEAMSTLTHEHEALRSELERTATQFKEYREESESRLQEAIRQQLQVLLSGSDRSDGISALRLHTTNIGAQTDQGTLQQIPAPTEEQGENGDTSSTPPALGSTITTLSSLAAPSITSDSFMAQERDTSLPTIPEQHESSSARDIRMTSPPPSSRALFSSPPPHHPNSAATLRRGVSAPPTDRITHAESSSMDTPDARITFDYHPLPSASIALPDPSTAITASVVGPTSLSTTEAETQVPTKSDCQQDESGSGSTAGRGSSEEMDISSSPVA</sequence>
<feature type="region of interest" description="Disordered" evidence="2">
    <location>
        <begin position="358"/>
        <end position="379"/>
    </location>
</feature>
<dbReference type="Proteomes" id="UP001385951">
    <property type="component" value="Unassembled WGS sequence"/>
</dbReference>
<feature type="region of interest" description="Disordered" evidence="2">
    <location>
        <begin position="175"/>
        <end position="229"/>
    </location>
</feature>
<feature type="region of interest" description="Disordered" evidence="2">
    <location>
        <begin position="297"/>
        <end position="316"/>
    </location>
</feature>
<comment type="caution">
    <text evidence="3">The sequence shown here is derived from an EMBL/GenBank/DDBJ whole genome shotgun (WGS) entry which is preliminary data.</text>
</comment>
<feature type="region of interest" description="Disordered" evidence="2">
    <location>
        <begin position="678"/>
        <end position="726"/>
    </location>
</feature>
<organism evidence="3 4">
    <name type="scientific">Cerrena zonata</name>
    <dbReference type="NCBI Taxonomy" id="2478898"/>
    <lineage>
        <taxon>Eukaryota</taxon>
        <taxon>Fungi</taxon>
        <taxon>Dikarya</taxon>
        <taxon>Basidiomycota</taxon>
        <taxon>Agaricomycotina</taxon>
        <taxon>Agaricomycetes</taxon>
        <taxon>Polyporales</taxon>
        <taxon>Cerrenaceae</taxon>
        <taxon>Cerrena</taxon>
    </lineage>
</organism>